<evidence type="ECO:0000313" key="2">
    <source>
        <dbReference type="Proteomes" id="UP001143856"/>
    </source>
</evidence>
<sequence>MESDDDDLSSQPDLYARDNHLSIDSQINPFSLAFQISDSVPQLTPDAGPSGLTSDDRLPHLHLPTLDLWEQLDVPKESKELLLSVIQRTDFNLNDYPESPLVHYEARKRLAKLKLDPPVLCSDPDYDCCELARAIHKQRLPQISPEIFPLERLNLNNDEGLGFSASTYQARRTLDHRIRHEKLDVPKEAICHLTHALRDGWSDSENRRVIEEAMPRRACACNLAVTPPLSPYVENEEPFVPSPEVCEVPLASDPGSMLSDDLKAAESTVVQKELEKDVLPMLDMEYLRLSPLLEPLAPVGELPKISSTKLESPLSPITSPLRSPNEGANIVTLLKSIDVDHVLSRPESSKVALLRTDSLNDAIDLGLKAEMEESAVAVLKSIEQENISIADAIARVEVPIMDFSIPEPEWQSLPMDPWAHLKWLYKSYNIKIPPYLRDSRADSKLRWVPFLHSIDSQMLTRENIDSEITLSSFLNFLDVNETPTSANYVWKRPGLSILREMENEEPLDEITPLARAMYGLTSLARKRRMENDLVEKGMSSSSSKSSSPIDFVGPCRYERPLQPTLSESLVDRTSILPNVDSNATVSALLSSYMDVHTTKRRKQDKSPFFLPTSKHVIETRSLSAPMASRSKRGNPSPSKAQEQPQKEAKSRAPCPKINVSNPPTKLIKGLTLSRRLLSDLEQLYPSAEIIERDFDRWNNVVWGHSSVIKPTIVSSLVAEADVIVSPATGIIVTTLLRVIQKPLPGHGGQSAIRKRISCVALRYERLVVLVSEGNTVDETAHDLTPSETAAYAGFMGFIAGLNCKIEVFYVGGGEATLSRWLVSLAVHHAPEAAEVQQHLIQDESQWEVFLRRVGLNAYAAQSILVRLKANDHGSIGEECSKHGLVSFLTMTDVERLQRFRDLMGGECVLNRANELLKMRWG</sequence>
<accession>A0ACC1PRF8</accession>
<reference evidence="1" key="1">
    <citation type="submission" date="2022-10" db="EMBL/GenBank/DDBJ databases">
        <title>Genome Sequence of Xylaria curta.</title>
        <authorList>
            <person name="Buettner E."/>
        </authorList>
    </citation>
    <scope>NUCLEOTIDE SEQUENCE</scope>
    <source>
        <strain evidence="1">Babe10</strain>
    </source>
</reference>
<comment type="caution">
    <text evidence="1">The sequence shown here is derived from an EMBL/GenBank/DDBJ whole genome shotgun (WGS) entry which is preliminary data.</text>
</comment>
<proteinExistence type="predicted"/>
<name>A0ACC1PRF8_9PEZI</name>
<evidence type="ECO:0000313" key="1">
    <source>
        <dbReference type="EMBL" id="KAJ2998520.1"/>
    </source>
</evidence>
<dbReference type="Proteomes" id="UP001143856">
    <property type="component" value="Unassembled WGS sequence"/>
</dbReference>
<keyword evidence="2" id="KW-1185">Reference proteome</keyword>
<organism evidence="1 2">
    <name type="scientific">Xylaria curta</name>
    <dbReference type="NCBI Taxonomy" id="42375"/>
    <lineage>
        <taxon>Eukaryota</taxon>
        <taxon>Fungi</taxon>
        <taxon>Dikarya</taxon>
        <taxon>Ascomycota</taxon>
        <taxon>Pezizomycotina</taxon>
        <taxon>Sordariomycetes</taxon>
        <taxon>Xylariomycetidae</taxon>
        <taxon>Xylariales</taxon>
        <taxon>Xylariaceae</taxon>
        <taxon>Xylaria</taxon>
    </lineage>
</organism>
<dbReference type="EMBL" id="JAPDGR010000024">
    <property type="protein sequence ID" value="KAJ2998520.1"/>
    <property type="molecule type" value="Genomic_DNA"/>
</dbReference>
<gene>
    <name evidence="1" type="ORF">NUW58_g294</name>
</gene>
<protein>
    <submittedName>
        <fullName evidence="1">Uncharacterized protein</fullName>
    </submittedName>
</protein>